<dbReference type="WBParaSite" id="NBR_0001590901-mRNA-1">
    <property type="protein sequence ID" value="NBR_0001590901-mRNA-1"/>
    <property type="gene ID" value="NBR_0001590901"/>
</dbReference>
<evidence type="ECO:0000313" key="5">
    <source>
        <dbReference type="WBParaSite" id="NBR_0001590901-mRNA-1"/>
    </source>
</evidence>
<feature type="compositionally biased region" description="Low complexity" evidence="1">
    <location>
        <begin position="345"/>
        <end position="368"/>
    </location>
</feature>
<feature type="compositionally biased region" description="Polar residues" evidence="1">
    <location>
        <begin position="369"/>
        <end position="378"/>
    </location>
</feature>
<evidence type="ECO:0000313" key="4">
    <source>
        <dbReference type="Proteomes" id="UP000271162"/>
    </source>
</evidence>
<feature type="compositionally biased region" description="Low complexity" evidence="1">
    <location>
        <begin position="75"/>
        <end position="105"/>
    </location>
</feature>
<dbReference type="EMBL" id="UYSL01021944">
    <property type="protein sequence ID" value="VDL79504.1"/>
    <property type="molecule type" value="Genomic_DNA"/>
</dbReference>
<feature type="region of interest" description="Disordered" evidence="1">
    <location>
        <begin position="75"/>
        <end position="124"/>
    </location>
</feature>
<accession>A0A0N4YGH3</accession>
<evidence type="ECO:0000313" key="3">
    <source>
        <dbReference type="EMBL" id="VDL79504.1"/>
    </source>
</evidence>
<protein>
    <submittedName>
        <fullName evidence="5">Hyphally regulated cell wall protein 1</fullName>
    </submittedName>
</protein>
<sequence length="462" mass="47454">MRTSLLLALGAACVYANGYDSQPSGYGDNNPKHVQYVAGKSPKNKPVDYTKSNDAPGSNVFGNWFNTQNLGQANNQGQQSVQQGGNQINAGSNQNAVNVGQSNNQGGRGGGPYRDAPAYGGNQGPNYGGSNYGGPNYGGSNYGGPNYGGNYGANGGANILGNNFNQQALGQLNNQGQSNAQVGGAQTNYGSNANAVNVGQSNNQGGNGGNYGGNYGGNSGYKPSYDAPNYGGSGGAYIIPIYPSVGSAGNIKGNTFDLQTLGQANAQGQQNYQQGGAQTNLGQNQNAVNVGQSNNQGGGAGYGKPSYDAPSYGGNAGGAIYVPDFGNFLKNNVYSQNLGQANAQGQANYQKGGDQANVGVNTNEVNVGQSNNQNTNGHPSYDAPRNSAPKRNPPPRTTRPPPRPTSPPPRTNNVVGNRNQQQNLGQKNNQGQGSVQVGGEQRNIGINQNIVNVSQSNNQTVG</sequence>
<proteinExistence type="predicted"/>
<dbReference type="Proteomes" id="UP000271162">
    <property type="component" value="Unassembled WGS sequence"/>
</dbReference>
<keyword evidence="4" id="KW-1185">Reference proteome</keyword>
<feature type="compositionally biased region" description="Low complexity" evidence="1">
    <location>
        <begin position="411"/>
        <end position="441"/>
    </location>
</feature>
<dbReference type="AlphaFoldDB" id="A0A0N4YGH3"/>
<organism evidence="5">
    <name type="scientific">Nippostrongylus brasiliensis</name>
    <name type="common">Rat hookworm</name>
    <dbReference type="NCBI Taxonomy" id="27835"/>
    <lineage>
        <taxon>Eukaryota</taxon>
        <taxon>Metazoa</taxon>
        <taxon>Ecdysozoa</taxon>
        <taxon>Nematoda</taxon>
        <taxon>Chromadorea</taxon>
        <taxon>Rhabditida</taxon>
        <taxon>Rhabditina</taxon>
        <taxon>Rhabditomorpha</taxon>
        <taxon>Strongyloidea</taxon>
        <taxon>Heligmosomidae</taxon>
        <taxon>Nippostrongylus</taxon>
    </lineage>
</organism>
<evidence type="ECO:0000256" key="2">
    <source>
        <dbReference type="SAM" id="SignalP"/>
    </source>
</evidence>
<feature type="region of interest" description="Disordered" evidence="1">
    <location>
        <begin position="345"/>
        <end position="441"/>
    </location>
</feature>
<gene>
    <name evidence="3" type="ORF">NBR_LOCUS15910</name>
</gene>
<dbReference type="STRING" id="27835.A0A0N4YGH3"/>
<reference evidence="5" key="1">
    <citation type="submission" date="2017-02" db="UniProtKB">
        <authorList>
            <consortium name="WormBaseParasite"/>
        </authorList>
    </citation>
    <scope>IDENTIFICATION</scope>
</reference>
<reference evidence="3 4" key="2">
    <citation type="submission" date="2018-11" db="EMBL/GenBank/DDBJ databases">
        <authorList>
            <consortium name="Pathogen Informatics"/>
        </authorList>
    </citation>
    <scope>NUCLEOTIDE SEQUENCE [LARGE SCALE GENOMIC DNA]</scope>
</reference>
<dbReference type="OMA" id="DEHKEGN"/>
<feature type="chain" id="PRO_5043125769" evidence="2">
    <location>
        <begin position="17"/>
        <end position="462"/>
    </location>
</feature>
<feature type="signal peptide" evidence="2">
    <location>
        <begin position="1"/>
        <end position="16"/>
    </location>
</feature>
<evidence type="ECO:0000256" key="1">
    <source>
        <dbReference type="SAM" id="MobiDB-lite"/>
    </source>
</evidence>
<name>A0A0N4YGH3_NIPBR</name>
<keyword evidence="2" id="KW-0732">Signal</keyword>
<feature type="compositionally biased region" description="Pro residues" evidence="1">
    <location>
        <begin position="391"/>
        <end position="410"/>
    </location>
</feature>